<comment type="subcellular location">
    <subcellularLocation>
        <location evidence="1">Cytoplasm</location>
    </subcellularLocation>
</comment>
<evidence type="ECO:0000256" key="10">
    <source>
        <dbReference type="ARBA" id="ARBA00049244"/>
    </source>
</evidence>
<dbReference type="GO" id="GO:0003887">
    <property type="term" value="F:DNA-directed DNA polymerase activity"/>
    <property type="evidence" value="ECO:0007669"/>
    <property type="project" value="UniProtKB-KW"/>
</dbReference>
<comment type="function">
    <text evidence="9">DNA polymerase III is a complex, multichain enzyme responsible for most of the replicative synthesis in bacteria. This DNA polymerase also exhibits 3' to 5' exonuclease activity. The alpha chain is the DNA polymerase.</text>
</comment>
<dbReference type="EMBL" id="WMEY01000002">
    <property type="protein sequence ID" value="MYL62788.1"/>
    <property type="molecule type" value="Genomic_DNA"/>
</dbReference>
<dbReference type="InterPro" id="IPR040982">
    <property type="entry name" value="DNA_pol3_finger"/>
</dbReference>
<dbReference type="Pfam" id="PF01336">
    <property type="entry name" value="tRNA_anti-codon"/>
    <property type="match status" value="1"/>
</dbReference>
<dbReference type="SMART" id="SM00481">
    <property type="entry name" value="POLIIIAc"/>
    <property type="match status" value="1"/>
</dbReference>
<evidence type="ECO:0000256" key="7">
    <source>
        <dbReference type="ARBA" id="ARBA00022705"/>
    </source>
</evidence>
<evidence type="ECO:0000256" key="4">
    <source>
        <dbReference type="ARBA" id="ARBA00019114"/>
    </source>
</evidence>
<dbReference type="GO" id="GO:0006260">
    <property type="term" value="P:DNA replication"/>
    <property type="evidence" value="ECO:0007669"/>
    <property type="project" value="UniProtKB-KW"/>
</dbReference>
<sequence length="1116" mass="126257">MEFVHLRVYSEYSLLDSPSRIEALIESAKQKGYQSLALTDKGTMFGTIPFYKACKAKGIKPIIGLDVRVGNRTALHTRDQFDHLVLLAVNKVGYDNLLKISTHMQCATGNISYIEKEDLVENASGLIALSGSISSKIGQELLHGEETTAFEMAMEYQRIFKEGFYLEMQDHSLREERQLNLLLSTFANKVNLPLTVTNAAHYINREDGEAHDCLRCIDAGQRFEDKNLVALPNHEYYLASPEEMTQQFRGYETALINTTDIAARCNVELNFNQTHLPLYPVPDGVTAFDYLQKICFDNLSERYSYQDERVTERLDYELSIINKMGFNDYFLIVWDFMKYAHEHQMITGPGRGSAAGSLVAYLLHITDVDPIEHNLLFERFLNPERVTMPDIDIDFPDVRRDEVIDYVHEKYGHDRVAQIVTFGTLAAKAAIRDVGRVLEVDNKLLDAMSKAIPSRPGLTLNQAKEESKVLKDLISSSKEGKRVFEIASTIEGLPRHTSTHAAGVVISAEPLTHHVPLLGGHHINLTQFPMNDLEEIGLLKMDFLGLRNLTLIEGILNDIEEEMGQRPSLSTIPMDDEATFSLLQKADTTGVFQLESDGMRQVLRKLKPTEFEDIVAVNALYRPGPMENIPLFISGKHKERTIEYLHHDLEPILKSTYGVIVYQEQIMQIASKLAGFSLGEADLLRRAVSKKKREVLESEREHFVRGCLEKGYPKDTALKVYEYIVRFADYGFNRSHAVAYSVIAYQLAYLKANYSRYFFSSLLNSAVGNQDRLATYLAEAKQKGMMVQPPSINSSQETFTVEKNTIRFGLLPVKNVGRNAIEEIVQKRTHPYKSLFDLCARISLKVVNKRALESLIFAGAMDEFGVSRSSMLASLEGAMNYGSEQSGQEGFFQDGETEPAYESVPPFDEAEMLAFEKEAIGFYLTAHPLDPYLDKLKGYVRNLTKDAIEAEDRAPLRLAVEVLKVRSIRTKKGQMMAFLTLGDETGEIEGVAFPDVWEKMESLLTKGEFLYVDGVGQKRNDQTNIIISRVMKLADIKPKKAKQTLFLKIEPHHESILSEVKKVLYQHTGDTEVVIYYSKTDKTVKLGEEWLVNPDSDCVHTLKKLLGERNVVKKPR</sequence>
<dbReference type="InterPro" id="IPR041931">
    <property type="entry name" value="DNA_pol3_alpha_thumb_dom"/>
</dbReference>
<dbReference type="GO" id="GO:0005737">
    <property type="term" value="C:cytoplasm"/>
    <property type="evidence" value="ECO:0007669"/>
    <property type="project" value="UniProtKB-SubCell"/>
</dbReference>
<evidence type="ECO:0000256" key="9">
    <source>
        <dbReference type="ARBA" id="ARBA00025611"/>
    </source>
</evidence>
<dbReference type="InterPro" id="IPR004013">
    <property type="entry name" value="PHP_dom"/>
</dbReference>
<dbReference type="InterPro" id="IPR016195">
    <property type="entry name" value="Pol/histidinol_Pase-like"/>
</dbReference>
<organism evidence="12 13">
    <name type="scientific">Guptibacillus hwajinpoensis</name>
    <dbReference type="NCBI Taxonomy" id="208199"/>
    <lineage>
        <taxon>Bacteria</taxon>
        <taxon>Bacillati</taxon>
        <taxon>Bacillota</taxon>
        <taxon>Bacilli</taxon>
        <taxon>Bacillales</taxon>
        <taxon>Guptibacillaceae</taxon>
        <taxon>Guptibacillus</taxon>
    </lineage>
</organism>
<gene>
    <name evidence="12" type="ORF">GLW07_05385</name>
</gene>
<protein>
    <recommendedName>
        <fullName evidence="4">DNA polymerase III subunit alpha</fullName>
        <ecNumber evidence="3">2.7.7.7</ecNumber>
    </recommendedName>
</protein>
<dbReference type="Proteomes" id="UP000447833">
    <property type="component" value="Unassembled WGS sequence"/>
</dbReference>
<dbReference type="NCBIfam" id="TIGR00594">
    <property type="entry name" value="polc"/>
    <property type="match status" value="1"/>
</dbReference>
<keyword evidence="5 12" id="KW-0808">Transferase</keyword>
<dbReference type="NCBIfam" id="NF004226">
    <property type="entry name" value="PRK05673.1"/>
    <property type="match status" value="1"/>
</dbReference>
<dbReference type="InterPro" id="IPR004365">
    <property type="entry name" value="NA-bd_OB_tRNA"/>
</dbReference>
<evidence type="ECO:0000256" key="3">
    <source>
        <dbReference type="ARBA" id="ARBA00012417"/>
    </source>
</evidence>
<dbReference type="InterPro" id="IPR029460">
    <property type="entry name" value="DNAPol_HHH"/>
</dbReference>
<dbReference type="PANTHER" id="PTHR32294">
    <property type="entry name" value="DNA POLYMERASE III SUBUNIT ALPHA"/>
    <property type="match status" value="1"/>
</dbReference>
<dbReference type="SUPFAM" id="SSF89550">
    <property type="entry name" value="PHP domain-like"/>
    <property type="match status" value="1"/>
</dbReference>
<comment type="caution">
    <text evidence="12">The sequence shown here is derived from an EMBL/GenBank/DDBJ whole genome shotgun (WGS) entry which is preliminary data.</text>
</comment>
<comment type="catalytic activity">
    <reaction evidence="10">
        <text>DNA(n) + a 2'-deoxyribonucleoside 5'-triphosphate = DNA(n+1) + diphosphate</text>
        <dbReference type="Rhea" id="RHEA:22508"/>
        <dbReference type="Rhea" id="RHEA-COMP:17339"/>
        <dbReference type="Rhea" id="RHEA-COMP:17340"/>
        <dbReference type="ChEBI" id="CHEBI:33019"/>
        <dbReference type="ChEBI" id="CHEBI:61560"/>
        <dbReference type="ChEBI" id="CHEBI:173112"/>
        <dbReference type="EC" id="2.7.7.7"/>
    </reaction>
</comment>
<keyword evidence="7" id="KW-0235">DNA replication</keyword>
<dbReference type="PANTHER" id="PTHR32294:SF0">
    <property type="entry name" value="DNA POLYMERASE III SUBUNIT ALPHA"/>
    <property type="match status" value="1"/>
</dbReference>
<evidence type="ECO:0000256" key="5">
    <source>
        <dbReference type="ARBA" id="ARBA00022679"/>
    </source>
</evidence>
<dbReference type="AlphaFoldDB" id="A0A845EW72"/>
<dbReference type="GO" id="GO:0008408">
    <property type="term" value="F:3'-5' exonuclease activity"/>
    <property type="evidence" value="ECO:0007669"/>
    <property type="project" value="InterPro"/>
</dbReference>
<dbReference type="InterPro" id="IPR003141">
    <property type="entry name" value="Pol/His_phosphatase_N"/>
</dbReference>
<comment type="similarity">
    <text evidence="2">Belongs to the DNA polymerase type-C family. DnaE subfamily.</text>
</comment>
<dbReference type="NCBIfam" id="NF005298">
    <property type="entry name" value="PRK06826.1"/>
    <property type="match status" value="1"/>
</dbReference>
<dbReference type="InterPro" id="IPR004805">
    <property type="entry name" value="DnaE2/DnaE/PolC"/>
</dbReference>
<dbReference type="Gene3D" id="3.20.20.140">
    <property type="entry name" value="Metal-dependent hydrolases"/>
    <property type="match status" value="1"/>
</dbReference>
<dbReference type="Pfam" id="PF02811">
    <property type="entry name" value="PHP"/>
    <property type="match status" value="1"/>
</dbReference>
<accession>A0A845EW72</accession>
<name>A0A845EW72_9BACL</name>
<keyword evidence="6 12" id="KW-0548">Nucleotidyltransferase</keyword>
<evidence type="ECO:0000256" key="6">
    <source>
        <dbReference type="ARBA" id="ARBA00022695"/>
    </source>
</evidence>
<dbReference type="CDD" id="cd04485">
    <property type="entry name" value="DnaE_OBF"/>
    <property type="match status" value="1"/>
</dbReference>
<evidence type="ECO:0000256" key="8">
    <source>
        <dbReference type="ARBA" id="ARBA00022932"/>
    </source>
</evidence>
<reference evidence="12 13" key="1">
    <citation type="submission" date="2019-11" db="EMBL/GenBank/DDBJ databases">
        <title>Genome sequences of 17 halophilic strains isolated from different environments.</title>
        <authorList>
            <person name="Furrow R.E."/>
        </authorList>
    </citation>
    <scope>NUCLEOTIDE SEQUENCE [LARGE SCALE GENOMIC DNA]</scope>
    <source>
        <strain evidence="12 13">22506_14_FS</strain>
    </source>
</reference>
<feature type="domain" description="Polymerase/histidinol phosphatase N-terminal" evidence="11">
    <location>
        <begin position="4"/>
        <end position="71"/>
    </location>
</feature>
<dbReference type="Pfam" id="PF17657">
    <property type="entry name" value="DNA_pol3_finger"/>
    <property type="match status" value="1"/>
</dbReference>
<dbReference type="RefSeq" id="WP_160918583.1">
    <property type="nucleotide sequence ID" value="NZ_WMEY01000002.1"/>
</dbReference>
<dbReference type="Pfam" id="PF14579">
    <property type="entry name" value="HHH_6"/>
    <property type="match status" value="1"/>
</dbReference>
<evidence type="ECO:0000256" key="2">
    <source>
        <dbReference type="ARBA" id="ARBA00009496"/>
    </source>
</evidence>
<dbReference type="GO" id="GO:0003676">
    <property type="term" value="F:nucleic acid binding"/>
    <property type="evidence" value="ECO:0007669"/>
    <property type="project" value="InterPro"/>
</dbReference>
<evidence type="ECO:0000259" key="11">
    <source>
        <dbReference type="SMART" id="SM00481"/>
    </source>
</evidence>
<keyword evidence="8" id="KW-0239">DNA-directed DNA polymerase</keyword>
<dbReference type="Pfam" id="PF07733">
    <property type="entry name" value="DNA_pol3_alpha"/>
    <property type="match status" value="1"/>
</dbReference>
<evidence type="ECO:0000256" key="1">
    <source>
        <dbReference type="ARBA" id="ARBA00004496"/>
    </source>
</evidence>
<proteinExistence type="inferred from homology"/>
<dbReference type="InterPro" id="IPR011708">
    <property type="entry name" value="DNA_pol3_alpha_NTPase_dom"/>
</dbReference>
<evidence type="ECO:0000313" key="12">
    <source>
        <dbReference type="EMBL" id="MYL62788.1"/>
    </source>
</evidence>
<evidence type="ECO:0000313" key="13">
    <source>
        <dbReference type="Proteomes" id="UP000447833"/>
    </source>
</evidence>
<dbReference type="Gene3D" id="1.10.10.1600">
    <property type="entry name" value="Bacterial DNA polymerase III alpha subunit, thumb domain"/>
    <property type="match status" value="1"/>
</dbReference>
<dbReference type="EC" id="2.7.7.7" evidence="3"/>
<dbReference type="Gene3D" id="1.10.150.870">
    <property type="match status" value="1"/>
</dbReference>